<dbReference type="KEGG" id="lxl:KDY119_00170"/>
<feature type="transmembrane region" description="Helical" evidence="6">
    <location>
        <begin position="291"/>
        <end position="311"/>
    </location>
</feature>
<feature type="transmembrane region" description="Helical" evidence="6">
    <location>
        <begin position="411"/>
        <end position="433"/>
    </location>
</feature>
<feature type="transmembrane region" description="Helical" evidence="6">
    <location>
        <begin position="146"/>
        <end position="168"/>
    </location>
</feature>
<dbReference type="InterPro" id="IPR036259">
    <property type="entry name" value="MFS_trans_sf"/>
</dbReference>
<evidence type="ECO:0000256" key="6">
    <source>
        <dbReference type="SAM" id="Phobius"/>
    </source>
</evidence>
<evidence type="ECO:0000256" key="1">
    <source>
        <dbReference type="ARBA" id="ARBA00004651"/>
    </source>
</evidence>
<proteinExistence type="predicted"/>
<dbReference type="InterPro" id="IPR011701">
    <property type="entry name" value="MFS"/>
</dbReference>
<dbReference type="SUPFAM" id="SSF103473">
    <property type="entry name" value="MFS general substrate transporter"/>
    <property type="match status" value="1"/>
</dbReference>
<protein>
    <recommendedName>
        <fullName evidence="7">Major facilitator superfamily (MFS) profile domain-containing protein</fullName>
    </recommendedName>
</protein>
<name>A0A5P9Q5N4_9MICO</name>
<feature type="transmembrane region" description="Helical" evidence="6">
    <location>
        <begin position="212"/>
        <end position="231"/>
    </location>
</feature>
<dbReference type="GO" id="GO:0005886">
    <property type="term" value="C:plasma membrane"/>
    <property type="evidence" value="ECO:0007669"/>
    <property type="project" value="UniProtKB-SubCell"/>
</dbReference>
<dbReference type="PANTHER" id="PTHR23542">
    <property type="match status" value="1"/>
</dbReference>
<feature type="transmembrane region" description="Helical" evidence="6">
    <location>
        <begin position="380"/>
        <end position="399"/>
    </location>
</feature>
<feature type="compositionally biased region" description="Polar residues" evidence="5">
    <location>
        <begin position="1"/>
        <end position="13"/>
    </location>
</feature>
<reference evidence="8 9" key="1">
    <citation type="submission" date="2019-10" db="EMBL/GenBank/DDBJ databases">
        <title>Genome sequence of Luteimicrobium xylanilyticum HY-24.</title>
        <authorList>
            <person name="Kim D.Y."/>
            <person name="Park H.-Y."/>
        </authorList>
    </citation>
    <scope>NUCLEOTIDE SEQUENCE [LARGE SCALE GENOMIC DNA]</scope>
    <source>
        <strain evidence="8 9">HY-24</strain>
    </source>
</reference>
<evidence type="ECO:0000256" key="2">
    <source>
        <dbReference type="ARBA" id="ARBA00022692"/>
    </source>
</evidence>
<evidence type="ECO:0000313" key="9">
    <source>
        <dbReference type="Proteomes" id="UP000326702"/>
    </source>
</evidence>
<dbReference type="RefSeq" id="WP_083891155.1">
    <property type="nucleotide sequence ID" value="NZ_CP045529.1"/>
</dbReference>
<sequence length="445" mass="45907">MLQDPSPQQNHEPTSPELVGSSPSPDPTTPPVAVPSPDGRASRNPYAAILRVPGALQFSASGLIARLPMSMVGIGTVLMIQGLYHSYALAGRISAVLVVAQALCSPQLARLVDRRGQRRVMLPMLAVASVGLVGLIVTAVTRAPEALLYVFAILAGGGAGSFGSMVRARWSKVIDDPRRLHTAYSLESALDEVVFVVGPVVATLLATSVTPWSGLAVPLVGGLLGGLWFLSLRATEPPPVPRPADGARRRSVLRNPAAVVVCVVFVALGVVFGATDVSTIAFADEHGHKPWAGAILAVFAAGSLCGGLLYGARHWRSALWKRFVVGMVVLALGVSMFRLVDSIPALVAVMFVTGFAIAPTLINGNGLIQQVVSPGQLTEGLAWAGTALGIGVSIGSAVAGSRIDAAGAHAGYLVVLAAAGAATVLVVASIGVLRRSARIRIETHV</sequence>
<dbReference type="GO" id="GO:0022857">
    <property type="term" value="F:transmembrane transporter activity"/>
    <property type="evidence" value="ECO:0007669"/>
    <property type="project" value="InterPro"/>
</dbReference>
<keyword evidence="2 6" id="KW-0812">Transmembrane</keyword>
<feature type="transmembrane region" description="Helical" evidence="6">
    <location>
        <begin position="63"/>
        <end position="83"/>
    </location>
</feature>
<dbReference type="OrthoDB" id="5243516at2"/>
<accession>A0A5P9Q5N4</accession>
<feature type="transmembrane region" description="Helical" evidence="6">
    <location>
        <begin position="252"/>
        <end position="271"/>
    </location>
</feature>
<feature type="region of interest" description="Disordered" evidence="5">
    <location>
        <begin position="1"/>
        <end position="40"/>
    </location>
</feature>
<feature type="transmembrane region" description="Helical" evidence="6">
    <location>
        <begin position="346"/>
        <end position="368"/>
    </location>
</feature>
<keyword evidence="9" id="KW-1185">Reference proteome</keyword>
<evidence type="ECO:0000256" key="5">
    <source>
        <dbReference type="SAM" id="MobiDB-lite"/>
    </source>
</evidence>
<feature type="domain" description="Major facilitator superfamily (MFS) profile" evidence="7">
    <location>
        <begin position="257"/>
        <end position="445"/>
    </location>
</feature>
<keyword evidence="3 6" id="KW-1133">Transmembrane helix</keyword>
<dbReference type="AlphaFoldDB" id="A0A5P9Q5N4"/>
<dbReference type="Proteomes" id="UP000326702">
    <property type="component" value="Chromosome"/>
</dbReference>
<evidence type="ECO:0000256" key="3">
    <source>
        <dbReference type="ARBA" id="ARBA00022989"/>
    </source>
</evidence>
<dbReference type="EMBL" id="CP045529">
    <property type="protein sequence ID" value="QFU96683.1"/>
    <property type="molecule type" value="Genomic_DNA"/>
</dbReference>
<dbReference type="Gene3D" id="1.20.1250.20">
    <property type="entry name" value="MFS general substrate transporter like domains"/>
    <property type="match status" value="1"/>
</dbReference>
<organism evidence="8 9">
    <name type="scientific">Luteimicrobium xylanilyticum</name>
    <dbReference type="NCBI Taxonomy" id="1133546"/>
    <lineage>
        <taxon>Bacteria</taxon>
        <taxon>Bacillati</taxon>
        <taxon>Actinomycetota</taxon>
        <taxon>Actinomycetes</taxon>
        <taxon>Micrococcales</taxon>
        <taxon>Luteimicrobium</taxon>
    </lineage>
</organism>
<feature type="transmembrane region" description="Helical" evidence="6">
    <location>
        <begin position="120"/>
        <end position="140"/>
    </location>
</feature>
<evidence type="ECO:0000256" key="4">
    <source>
        <dbReference type="ARBA" id="ARBA00023136"/>
    </source>
</evidence>
<dbReference type="PROSITE" id="PS50850">
    <property type="entry name" value="MFS"/>
    <property type="match status" value="1"/>
</dbReference>
<feature type="transmembrane region" description="Helical" evidence="6">
    <location>
        <begin position="189"/>
        <end position="206"/>
    </location>
</feature>
<feature type="compositionally biased region" description="Pro residues" evidence="5">
    <location>
        <begin position="24"/>
        <end position="34"/>
    </location>
</feature>
<gene>
    <name evidence="8" type="ORF">KDY119_00170</name>
</gene>
<dbReference type="Pfam" id="PF07690">
    <property type="entry name" value="MFS_1"/>
    <property type="match status" value="1"/>
</dbReference>
<feature type="transmembrane region" description="Helical" evidence="6">
    <location>
        <begin position="323"/>
        <end position="340"/>
    </location>
</feature>
<evidence type="ECO:0000313" key="8">
    <source>
        <dbReference type="EMBL" id="QFU96683.1"/>
    </source>
</evidence>
<keyword evidence="4 6" id="KW-0472">Membrane</keyword>
<evidence type="ECO:0000259" key="7">
    <source>
        <dbReference type="PROSITE" id="PS50850"/>
    </source>
</evidence>
<dbReference type="InterPro" id="IPR020846">
    <property type="entry name" value="MFS_dom"/>
</dbReference>
<dbReference type="PANTHER" id="PTHR23542:SF1">
    <property type="entry name" value="MAJOR FACILITATOR SUPERFAMILY (MFS) PROFILE DOMAIN-CONTAINING PROTEIN"/>
    <property type="match status" value="1"/>
</dbReference>
<comment type="subcellular location">
    <subcellularLocation>
        <location evidence="1">Cell membrane</location>
        <topology evidence="1">Multi-pass membrane protein</topology>
    </subcellularLocation>
</comment>